<dbReference type="Proteomes" id="UP001150217">
    <property type="component" value="Unassembled WGS sequence"/>
</dbReference>
<feature type="chain" id="PRO_5047483492" description="Secreted protein" evidence="1">
    <location>
        <begin position="20"/>
        <end position="78"/>
    </location>
</feature>
<evidence type="ECO:0000256" key="1">
    <source>
        <dbReference type="SAM" id="SignalP"/>
    </source>
</evidence>
<protein>
    <recommendedName>
        <fullName evidence="4">Secreted protein</fullName>
    </recommendedName>
</protein>
<dbReference type="EMBL" id="JANVFT010000128">
    <property type="protein sequence ID" value="KAJ4465324.1"/>
    <property type="molecule type" value="Genomic_DNA"/>
</dbReference>
<organism evidence="2 3">
    <name type="scientific">Lentinula lateritia</name>
    <dbReference type="NCBI Taxonomy" id="40482"/>
    <lineage>
        <taxon>Eukaryota</taxon>
        <taxon>Fungi</taxon>
        <taxon>Dikarya</taxon>
        <taxon>Basidiomycota</taxon>
        <taxon>Agaricomycotina</taxon>
        <taxon>Agaricomycetes</taxon>
        <taxon>Agaricomycetidae</taxon>
        <taxon>Agaricales</taxon>
        <taxon>Marasmiineae</taxon>
        <taxon>Omphalotaceae</taxon>
        <taxon>Lentinula</taxon>
    </lineage>
</organism>
<keyword evidence="3" id="KW-1185">Reference proteome</keyword>
<proteinExistence type="predicted"/>
<gene>
    <name evidence="2" type="ORF">C8R41DRAFT_99383</name>
</gene>
<evidence type="ECO:0000313" key="2">
    <source>
        <dbReference type="EMBL" id="KAJ4465324.1"/>
    </source>
</evidence>
<keyword evidence="1" id="KW-0732">Signal</keyword>
<name>A0ABQ8UXU5_9AGAR</name>
<evidence type="ECO:0008006" key="4">
    <source>
        <dbReference type="Google" id="ProtNLM"/>
    </source>
</evidence>
<accession>A0ABQ8UXU5</accession>
<evidence type="ECO:0000313" key="3">
    <source>
        <dbReference type="Proteomes" id="UP001150217"/>
    </source>
</evidence>
<sequence>MRIFSLLHFLPEFLVACSSSFVSSSPDIFILYKYGHMYVPRTYCNNLQYIPLFESDFLSVTQTNVSSTNCPSSYSGRS</sequence>
<comment type="caution">
    <text evidence="2">The sequence shown here is derived from an EMBL/GenBank/DDBJ whole genome shotgun (WGS) entry which is preliminary data.</text>
</comment>
<feature type="signal peptide" evidence="1">
    <location>
        <begin position="1"/>
        <end position="19"/>
    </location>
</feature>
<reference evidence="2" key="1">
    <citation type="submission" date="2022-08" db="EMBL/GenBank/DDBJ databases">
        <title>A Global Phylogenomic Analysis of the Shiitake Genus Lentinula.</title>
        <authorList>
            <consortium name="DOE Joint Genome Institute"/>
            <person name="Sierra-Patev S."/>
            <person name="Min B."/>
            <person name="Naranjo-Ortiz M."/>
            <person name="Looney B."/>
            <person name="Konkel Z."/>
            <person name="Slot J.C."/>
            <person name="Sakamoto Y."/>
            <person name="Steenwyk J.L."/>
            <person name="Rokas A."/>
            <person name="Carro J."/>
            <person name="Camarero S."/>
            <person name="Ferreira P."/>
            <person name="Molpeceres G."/>
            <person name="Ruiz-Duenas F.J."/>
            <person name="Serrano A."/>
            <person name="Henrissat B."/>
            <person name="Drula E."/>
            <person name="Hughes K.W."/>
            <person name="Mata J.L."/>
            <person name="Ishikawa N.K."/>
            <person name="Vargas-Isla R."/>
            <person name="Ushijima S."/>
            <person name="Smith C.A."/>
            <person name="Ahrendt S."/>
            <person name="Andreopoulos W."/>
            <person name="He G."/>
            <person name="Labutti K."/>
            <person name="Lipzen A."/>
            <person name="Ng V."/>
            <person name="Riley R."/>
            <person name="Sandor L."/>
            <person name="Barry K."/>
            <person name="Martinez A.T."/>
            <person name="Xiao Y."/>
            <person name="Gibbons J.G."/>
            <person name="Terashima K."/>
            <person name="Grigoriev I.V."/>
            <person name="Hibbett D.S."/>
        </authorList>
    </citation>
    <scope>NUCLEOTIDE SEQUENCE</scope>
    <source>
        <strain evidence="2">RHP3577 ss4</strain>
    </source>
</reference>